<organism evidence="6 7">
    <name type="scientific">Periophthalmus magnuspinnatus</name>
    <dbReference type="NCBI Taxonomy" id="409849"/>
    <lineage>
        <taxon>Eukaryota</taxon>
        <taxon>Metazoa</taxon>
        <taxon>Chordata</taxon>
        <taxon>Craniata</taxon>
        <taxon>Vertebrata</taxon>
        <taxon>Euteleostomi</taxon>
        <taxon>Actinopterygii</taxon>
        <taxon>Neopterygii</taxon>
        <taxon>Teleostei</taxon>
        <taxon>Neoteleostei</taxon>
        <taxon>Acanthomorphata</taxon>
        <taxon>Gobiaria</taxon>
        <taxon>Gobiiformes</taxon>
        <taxon>Gobioidei</taxon>
        <taxon>Gobiidae</taxon>
        <taxon>Oxudercinae</taxon>
        <taxon>Periophthalmus</taxon>
    </lineage>
</organism>
<dbReference type="AlphaFoldDB" id="A0A3B4ARS7"/>
<protein>
    <recommendedName>
        <fullName evidence="5">Katanin p80 subunit C-terminal domain-containing protein</fullName>
    </recommendedName>
</protein>
<keyword evidence="3" id="KW-0206">Cytoskeleton</keyword>
<proteinExistence type="predicted"/>
<name>A0A3B4ARS7_9GOBI</name>
<evidence type="ECO:0000256" key="3">
    <source>
        <dbReference type="ARBA" id="ARBA00023212"/>
    </source>
</evidence>
<dbReference type="GO" id="GO:0005730">
    <property type="term" value="C:nucleolus"/>
    <property type="evidence" value="ECO:0007669"/>
    <property type="project" value="TreeGrafter"/>
</dbReference>
<feature type="compositionally biased region" description="Basic and acidic residues" evidence="4">
    <location>
        <begin position="19"/>
        <end position="32"/>
    </location>
</feature>
<dbReference type="InterPro" id="IPR028021">
    <property type="entry name" value="Katanin_C-terminal"/>
</dbReference>
<reference evidence="6" key="1">
    <citation type="submission" date="2025-08" db="UniProtKB">
        <authorList>
            <consortium name="Ensembl"/>
        </authorList>
    </citation>
    <scope>IDENTIFICATION</scope>
</reference>
<evidence type="ECO:0000256" key="4">
    <source>
        <dbReference type="SAM" id="MobiDB-lite"/>
    </source>
</evidence>
<dbReference type="PANTHER" id="PTHR14682:SF1">
    <property type="entry name" value="KATNB1-LIKE PROTEIN 1"/>
    <property type="match status" value="1"/>
</dbReference>
<accession>A0A3B4ARS7</accession>
<evidence type="ECO:0000313" key="7">
    <source>
        <dbReference type="Proteomes" id="UP000261520"/>
    </source>
</evidence>
<dbReference type="Pfam" id="PF13925">
    <property type="entry name" value="Katanin_con80"/>
    <property type="match status" value="1"/>
</dbReference>
<keyword evidence="7" id="KW-1185">Reference proteome</keyword>
<evidence type="ECO:0000259" key="5">
    <source>
        <dbReference type="Pfam" id="PF13925"/>
    </source>
</evidence>
<dbReference type="STRING" id="409849.ENSPMGP00000019299"/>
<dbReference type="Proteomes" id="UP000261520">
    <property type="component" value="Unplaced"/>
</dbReference>
<feature type="domain" description="Katanin p80 subunit C-terminal" evidence="5">
    <location>
        <begin position="112"/>
        <end position="253"/>
    </location>
</feature>
<reference evidence="6" key="2">
    <citation type="submission" date="2025-09" db="UniProtKB">
        <authorList>
            <consortium name="Ensembl"/>
        </authorList>
    </citation>
    <scope>IDENTIFICATION</scope>
</reference>
<dbReference type="GO" id="GO:0005856">
    <property type="term" value="C:cytoskeleton"/>
    <property type="evidence" value="ECO:0007669"/>
    <property type="project" value="UniProtKB-SubCell"/>
</dbReference>
<evidence type="ECO:0000256" key="1">
    <source>
        <dbReference type="ARBA" id="ARBA00004245"/>
    </source>
</evidence>
<evidence type="ECO:0000256" key="2">
    <source>
        <dbReference type="ARBA" id="ARBA00022490"/>
    </source>
</evidence>
<keyword evidence="2" id="KW-0963">Cytoplasm</keyword>
<feature type="region of interest" description="Disordered" evidence="4">
    <location>
        <begin position="1"/>
        <end position="48"/>
    </location>
</feature>
<evidence type="ECO:0000313" key="6">
    <source>
        <dbReference type="Ensembl" id="ENSPMGP00000019299.1"/>
    </source>
</evidence>
<dbReference type="Ensembl" id="ENSPMGT00000020574.1">
    <property type="protein sequence ID" value="ENSPMGP00000019299.1"/>
    <property type="gene ID" value="ENSPMGG00000015681.1"/>
</dbReference>
<dbReference type="PANTHER" id="PTHR14682">
    <property type="entry name" value="KATNB1-LIKE PROTEIN 1"/>
    <property type="match status" value="1"/>
</dbReference>
<comment type="subcellular location">
    <subcellularLocation>
        <location evidence="1">Cytoplasm</location>
        <location evidence="1">Cytoskeleton</location>
    </subcellularLocation>
</comment>
<dbReference type="InterPro" id="IPR042404">
    <property type="entry name" value="KATNBL1"/>
</dbReference>
<sequence>MDMKGAPVLVESISEEDQAPAKEQDLRRDRWCRQAPLSRPGPNPGRVKRVVSCKRKSHHLTVARKKAPGSGKPHVAANKENQLSSKTDMEQGIFCMDPWDLSQDKHRTGRTDHSSMTNILFGRNLRLKVAFTLWKRNVGELLTYFLRYNFSTTYTFTDISEDSPTVSIGCCVDLFPLVKKILSDPYEEYIIVGLKWLHTVLKNWWEELKESGLSGCTKMPLDKNFQIFNQQLLELWHQEPRLKSVPGSAGDLAMVCIVFTDSTLFSLKQSNTSLTLVCFSTTGH</sequence>
<dbReference type="GO" id="GO:0008017">
    <property type="term" value="F:microtubule binding"/>
    <property type="evidence" value="ECO:0007669"/>
    <property type="project" value="InterPro"/>
</dbReference>